<reference evidence="1" key="1">
    <citation type="submission" date="2021-04" db="EMBL/GenBank/DDBJ databases">
        <authorList>
            <person name="Chebbi M.A.C M."/>
        </authorList>
    </citation>
    <scope>NUCLEOTIDE SEQUENCE</scope>
</reference>
<protein>
    <submittedName>
        <fullName evidence="1">Uncharacterized protein</fullName>
    </submittedName>
</protein>
<organism evidence="1 2">
    <name type="scientific">Cotesia congregata</name>
    <name type="common">Parasitoid wasp</name>
    <name type="synonym">Apanteles congregatus</name>
    <dbReference type="NCBI Taxonomy" id="51543"/>
    <lineage>
        <taxon>Eukaryota</taxon>
        <taxon>Metazoa</taxon>
        <taxon>Ecdysozoa</taxon>
        <taxon>Arthropoda</taxon>
        <taxon>Hexapoda</taxon>
        <taxon>Insecta</taxon>
        <taxon>Pterygota</taxon>
        <taxon>Neoptera</taxon>
        <taxon>Endopterygota</taxon>
        <taxon>Hymenoptera</taxon>
        <taxon>Apocrita</taxon>
        <taxon>Ichneumonoidea</taxon>
        <taxon>Braconidae</taxon>
        <taxon>Microgastrinae</taxon>
        <taxon>Cotesia</taxon>
    </lineage>
</organism>
<dbReference type="PANTHER" id="PTHR33332">
    <property type="entry name" value="REVERSE TRANSCRIPTASE DOMAIN-CONTAINING PROTEIN"/>
    <property type="match status" value="1"/>
</dbReference>
<evidence type="ECO:0000313" key="2">
    <source>
        <dbReference type="Proteomes" id="UP000786811"/>
    </source>
</evidence>
<proteinExistence type="predicted"/>
<feature type="non-terminal residue" evidence="1">
    <location>
        <position position="303"/>
    </location>
</feature>
<sequence>GIADWAKDHGLQVNLNKTKSLIIGSNSKLKSLNIDSLPPIIINNVPLPYVSQTKCLGLSLNNDLLWKNYVSQTVRKVNAALYTLKTRMNIYTTAIRKLLVTATILLLIDYCTVVLIDATADNNLKLQRALNSSIRFIYNLKRDEHITPYRRKLNWLSSGHDFQFDAAQILDYESHFLKRNISEMFFIKVFDCVNFRSDTQGHGLFADDKYIYLHFHYYQLYDAIRQITTDAQAVVDWAKDNGLEINVTKTKAMLLGSSGKLKNIQHNFLPLIVVNGISRPGVWDFTLQIHCLGIFIRQKQSVK</sequence>
<keyword evidence="2" id="KW-1185">Reference proteome</keyword>
<comment type="caution">
    <text evidence="1">The sequence shown here is derived from an EMBL/GenBank/DDBJ whole genome shotgun (WGS) entry which is preliminary data.</text>
</comment>
<gene>
    <name evidence="1" type="ORF">HICCMSTLAB_LOCUS3995</name>
</gene>
<dbReference type="AlphaFoldDB" id="A0A8J2H9F9"/>
<evidence type="ECO:0000313" key="1">
    <source>
        <dbReference type="EMBL" id="CAG5084030.1"/>
    </source>
</evidence>
<dbReference type="OrthoDB" id="7763192at2759"/>
<accession>A0A8J2H9F9</accession>
<dbReference type="EMBL" id="CAJNRD030001118">
    <property type="protein sequence ID" value="CAG5084030.1"/>
    <property type="molecule type" value="Genomic_DNA"/>
</dbReference>
<name>A0A8J2H9F9_COTCN</name>
<dbReference type="Proteomes" id="UP000786811">
    <property type="component" value="Unassembled WGS sequence"/>
</dbReference>